<evidence type="ECO:0000256" key="2">
    <source>
        <dbReference type="ARBA" id="ARBA00009604"/>
    </source>
</evidence>
<dbReference type="SMART" id="SM01193">
    <property type="entry name" value="Enolase_N"/>
    <property type="match status" value="1"/>
</dbReference>
<comment type="caution">
    <text evidence="19">The sequence shown here is derived from an EMBL/GenBank/DDBJ whole genome shotgun (WGS) entry which is preliminary data.</text>
</comment>
<feature type="active site" description="Proton donor" evidence="12 13">
    <location>
        <position position="204"/>
    </location>
</feature>
<dbReference type="PANTHER" id="PTHR11902">
    <property type="entry name" value="ENOLASE"/>
    <property type="match status" value="1"/>
</dbReference>
<feature type="binding site" evidence="12">
    <location>
        <position position="162"/>
    </location>
    <ligand>
        <name>(2R)-2-phosphoglycerate</name>
        <dbReference type="ChEBI" id="CHEBI:58289"/>
    </ligand>
</feature>
<feature type="binding site" evidence="12 15">
    <location>
        <position position="241"/>
    </location>
    <ligand>
        <name>Mg(2+)</name>
        <dbReference type="ChEBI" id="CHEBI:18420"/>
    </ligand>
</feature>
<dbReference type="AlphaFoldDB" id="A0A179ESX3"/>
<comment type="function">
    <text evidence="12">Catalyzes the reversible conversion of 2-phosphoglycerate (2-PG) into phosphoenolpyruvate (PEP). It is essential for the degradation of carbohydrates via glycolysis.</text>
</comment>
<evidence type="ECO:0000256" key="5">
    <source>
        <dbReference type="ARBA" id="ARBA00022490"/>
    </source>
</evidence>
<feature type="binding site" evidence="14">
    <location>
        <position position="312"/>
    </location>
    <ligand>
        <name>substrate</name>
    </ligand>
</feature>
<comment type="cofactor">
    <cofactor evidence="15">
        <name>Mg(2+)</name>
        <dbReference type="ChEBI" id="CHEBI:18420"/>
    </cofactor>
    <text evidence="15">Mg(2+) is required for catalysis and for stabilizing the dimer.</text>
</comment>
<keyword evidence="10 12" id="KW-0456">Lyase</keyword>
<evidence type="ECO:0000256" key="10">
    <source>
        <dbReference type="ARBA" id="ARBA00023239"/>
    </source>
</evidence>
<dbReference type="SUPFAM" id="SSF54826">
    <property type="entry name" value="Enolase N-terminal domain-like"/>
    <property type="match status" value="1"/>
</dbReference>
<dbReference type="GO" id="GO:0005576">
    <property type="term" value="C:extracellular region"/>
    <property type="evidence" value="ECO:0007669"/>
    <property type="project" value="UniProtKB-SubCell"/>
</dbReference>
<dbReference type="GO" id="GO:0004634">
    <property type="term" value="F:phosphopyruvate hydratase activity"/>
    <property type="evidence" value="ECO:0007669"/>
    <property type="project" value="UniProtKB-UniRule"/>
</dbReference>
<dbReference type="Gene3D" id="3.30.390.10">
    <property type="entry name" value="Enolase-like, N-terminal domain"/>
    <property type="match status" value="1"/>
</dbReference>
<dbReference type="Proteomes" id="UP000078516">
    <property type="component" value="Unassembled WGS sequence"/>
</dbReference>
<feature type="binding site" evidence="14">
    <location>
        <position position="285"/>
    </location>
    <ligand>
        <name>substrate</name>
    </ligand>
</feature>
<dbReference type="OrthoDB" id="9804716at2"/>
<evidence type="ECO:0000256" key="1">
    <source>
        <dbReference type="ARBA" id="ARBA00005031"/>
    </source>
</evidence>
<gene>
    <name evidence="18" type="primary">eno2</name>
    <name evidence="12" type="synonym">eno</name>
    <name evidence="19" type="ORF">A6E74_02665</name>
    <name evidence="18" type="ORF">ETH01_06110</name>
</gene>
<feature type="domain" description="Enolase C-terminal TIM barrel" evidence="16">
    <location>
        <begin position="138"/>
        <end position="421"/>
    </location>
</feature>
<evidence type="ECO:0000256" key="14">
    <source>
        <dbReference type="PIRSR" id="PIRSR001400-2"/>
    </source>
</evidence>
<dbReference type="InterPro" id="IPR029017">
    <property type="entry name" value="Enolase-like_N"/>
</dbReference>
<dbReference type="Proteomes" id="UP000321361">
    <property type="component" value="Unassembled WGS sequence"/>
</dbReference>
<dbReference type="RefSeq" id="WP_067481899.1">
    <property type="nucleotide sequence ID" value="NZ_BJUG01000002.1"/>
</dbReference>
<feature type="binding site" evidence="12">
    <location>
        <position position="388"/>
    </location>
    <ligand>
        <name>(2R)-2-phosphoglycerate</name>
        <dbReference type="ChEBI" id="CHEBI:58289"/>
    </ligand>
</feature>
<sequence>MTVVIEQVKAREIFDSRGNPTVEVDVILSDGTLGRAEVPSGASTGDREAVELRDGGTRLLGKGVSKAVANVNGEINDALKGTSPFDQAKIDKMMIDLDGTSNKGRLGANAILGVSMAVARAAAQSKKVPLYRYLGGVDLELPQPFFNVINGGVHADSGIDVQEFLITPIQRTTFRDGVEKIANIYHTLKNILAKDGYETAVGDEGGFAPKLGSTEAAIEMLYRAIEEAGYEPKTEIGIALDPASSEFYEDETKKYHFEGKELSSDEMLAYYQNLVKKYPAIISIEDGFSEHDWDGFKKMTDEMGQTIQLIGDDIFVTNPTIFAEGIAKGVANSILIKLNQIGTVSESIEAIKMARKNGYTTMISHRSGETGDTFIADFAVAMNAGQIKTGSMARSERVEKYNQFLRIEEELEGYGALAQFPKVQ</sequence>
<keyword evidence="9 12" id="KW-0324">Glycolysis</keyword>
<feature type="binding site" evidence="12 15">
    <location>
        <position position="285"/>
    </location>
    <ligand>
        <name>Mg(2+)</name>
        <dbReference type="ChEBI" id="CHEBI:18420"/>
    </ligand>
</feature>
<keyword evidence="19" id="KW-0670">Pyruvate</keyword>
<protein>
    <recommendedName>
        <fullName evidence="4 12">Enolase</fullName>
        <ecNumber evidence="3 12">4.2.1.11</ecNumber>
    </recommendedName>
    <alternativeName>
        <fullName evidence="12">2-phospho-D-glycerate hydro-lyase</fullName>
    </alternativeName>
    <alternativeName>
        <fullName evidence="12">2-phosphoglycerate dehydratase</fullName>
    </alternativeName>
</protein>
<dbReference type="InterPro" id="IPR020809">
    <property type="entry name" value="Enolase_CS"/>
</dbReference>
<name>A0A179ESX3_ENTTH</name>
<comment type="subcellular location">
    <subcellularLocation>
        <location evidence="12">Cytoplasm</location>
    </subcellularLocation>
    <subcellularLocation>
        <location evidence="12">Secreted</location>
    </subcellularLocation>
    <subcellularLocation>
        <location evidence="12">Cell surface</location>
    </subcellularLocation>
    <text evidence="12">Fractions of enolase are present in both the cytoplasm and on the cell surface.</text>
</comment>
<evidence type="ECO:0000256" key="9">
    <source>
        <dbReference type="ARBA" id="ARBA00023152"/>
    </source>
</evidence>
<dbReference type="PRINTS" id="PR00148">
    <property type="entry name" value="ENOLASE"/>
</dbReference>
<evidence type="ECO:0000256" key="6">
    <source>
        <dbReference type="ARBA" id="ARBA00022525"/>
    </source>
</evidence>
<dbReference type="GO" id="GO:0009986">
    <property type="term" value="C:cell surface"/>
    <property type="evidence" value="ECO:0007669"/>
    <property type="project" value="UniProtKB-SubCell"/>
</dbReference>
<comment type="cofactor">
    <cofactor evidence="12">
        <name>Mg(2+)</name>
        <dbReference type="ChEBI" id="CHEBI:18420"/>
    </cofactor>
    <text evidence="12">Binds a second Mg(2+) ion via substrate during catalysis.</text>
</comment>
<dbReference type="UniPathway" id="UPA00109">
    <property type="reaction ID" value="UER00187"/>
</dbReference>
<evidence type="ECO:0000256" key="11">
    <source>
        <dbReference type="ARBA" id="ARBA00048951"/>
    </source>
</evidence>
<feature type="active site" description="Proton acceptor" evidence="12 13">
    <location>
        <position position="337"/>
    </location>
</feature>
<comment type="pathway">
    <text evidence="1 12">Carbohydrate degradation; glycolysis; pyruvate from D-glyceraldehyde 3-phosphate: step 4/5.</text>
</comment>
<feature type="binding site" evidence="12">
    <location>
        <position position="337"/>
    </location>
    <ligand>
        <name>(2R)-2-phosphoglycerate</name>
        <dbReference type="ChEBI" id="CHEBI:58289"/>
    </ligand>
</feature>
<evidence type="ECO:0000313" key="20">
    <source>
        <dbReference type="Proteomes" id="UP000078516"/>
    </source>
</evidence>
<keyword evidence="20" id="KW-1185">Reference proteome</keyword>
<dbReference type="Pfam" id="PF00113">
    <property type="entry name" value="Enolase_C"/>
    <property type="match status" value="1"/>
</dbReference>
<evidence type="ECO:0000313" key="21">
    <source>
        <dbReference type="Proteomes" id="UP000321361"/>
    </source>
</evidence>
<dbReference type="InterPro" id="IPR020810">
    <property type="entry name" value="Enolase_C"/>
</dbReference>
<evidence type="ECO:0000313" key="18">
    <source>
        <dbReference type="EMBL" id="GEK36324.1"/>
    </source>
</evidence>
<evidence type="ECO:0000256" key="13">
    <source>
        <dbReference type="PIRSR" id="PIRSR001400-1"/>
    </source>
</evidence>
<evidence type="ECO:0000256" key="8">
    <source>
        <dbReference type="ARBA" id="ARBA00022842"/>
    </source>
</evidence>
<evidence type="ECO:0000313" key="19">
    <source>
        <dbReference type="EMBL" id="OAQ56331.1"/>
    </source>
</evidence>
<dbReference type="EC" id="4.2.1.11" evidence="3 12"/>
<proteinExistence type="inferred from homology"/>
<feature type="binding site" evidence="14">
    <location>
        <begin position="364"/>
        <end position="367"/>
    </location>
    <ligand>
        <name>substrate</name>
    </ligand>
</feature>
<dbReference type="HAMAP" id="MF_00318">
    <property type="entry name" value="Enolase"/>
    <property type="match status" value="1"/>
</dbReference>
<dbReference type="SUPFAM" id="SSF51604">
    <property type="entry name" value="Enolase C-terminal domain-like"/>
    <property type="match status" value="1"/>
</dbReference>
<evidence type="ECO:0000256" key="3">
    <source>
        <dbReference type="ARBA" id="ARBA00012058"/>
    </source>
</evidence>
<evidence type="ECO:0000256" key="12">
    <source>
        <dbReference type="HAMAP-Rule" id="MF_00318"/>
    </source>
</evidence>
<evidence type="ECO:0000256" key="15">
    <source>
        <dbReference type="PIRSR" id="PIRSR001400-3"/>
    </source>
</evidence>
<dbReference type="InterPro" id="IPR020811">
    <property type="entry name" value="Enolase_N"/>
</dbReference>
<evidence type="ECO:0000256" key="4">
    <source>
        <dbReference type="ARBA" id="ARBA00017068"/>
    </source>
</evidence>
<dbReference type="InterPro" id="IPR000941">
    <property type="entry name" value="Enolase"/>
</dbReference>
<dbReference type="CDD" id="cd03313">
    <property type="entry name" value="enolase"/>
    <property type="match status" value="1"/>
</dbReference>
<dbReference type="SFLD" id="SFLDS00001">
    <property type="entry name" value="Enolase"/>
    <property type="match status" value="1"/>
</dbReference>
<feature type="binding site" evidence="14">
    <location>
        <position position="163"/>
    </location>
    <ligand>
        <name>substrate</name>
    </ligand>
</feature>
<dbReference type="PROSITE" id="PS00164">
    <property type="entry name" value="ENOLASE"/>
    <property type="match status" value="1"/>
</dbReference>
<keyword evidence="7 12" id="KW-0479">Metal-binding</keyword>
<dbReference type="SFLD" id="SFLDG00178">
    <property type="entry name" value="enolase"/>
    <property type="match status" value="1"/>
</dbReference>
<dbReference type="GO" id="GO:0000287">
    <property type="term" value="F:magnesium ion binding"/>
    <property type="evidence" value="ECO:0007669"/>
    <property type="project" value="UniProtKB-UniRule"/>
</dbReference>
<dbReference type="PIRSF" id="PIRSF001400">
    <property type="entry name" value="Enolase"/>
    <property type="match status" value="1"/>
</dbReference>
<keyword evidence="5 12" id="KW-0963">Cytoplasm</keyword>
<feature type="domain" description="Enolase N-terminal" evidence="17">
    <location>
        <begin position="5"/>
        <end position="134"/>
    </location>
</feature>
<keyword evidence="6 12" id="KW-0964">Secreted</keyword>
<feature type="binding site" evidence="12">
    <location>
        <position position="367"/>
    </location>
    <ligand>
        <name>(2R)-2-phosphoglycerate</name>
        <dbReference type="ChEBI" id="CHEBI:58289"/>
    </ligand>
</feature>
<dbReference type="GO" id="GO:0006096">
    <property type="term" value="P:glycolytic process"/>
    <property type="evidence" value="ECO:0007669"/>
    <property type="project" value="UniProtKB-UniRule"/>
</dbReference>
<dbReference type="PANTHER" id="PTHR11902:SF1">
    <property type="entry name" value="ENOLASE"/>
    <property type="match status" value="1"/>
</dbReference>
<dbReference type="SFLD" id="SFLDF00002">
    <property type="entry name" value="enolase"/>
    <property type="match status" value="1"/>
</dbReference>
<dbReference type="PATRIC" id="fig|417368.6.peg.1058"/>
<evidence type="ECO:0000259" key="16">
    <source>
        <dbReference type="SMART" id="SM01192"/>
    </source>
</evidence>
<comment type="catalytic activity">
    <reaction evidence="11">
        <text>(2R)-2-phosphoglycerate = phosphoenolpyruvate + H2O</text>
        <dbReference type="Rhea" id="RHEA:10164"/>
        <dbReference type="ChEBI" id="CHEBI:15377"/>
        <dbReference type="ChEBI" id="CHEBI:58289"/>
        <dbReference type="ChEBI" id="CHEBI:58702"/>
        <dbReference type="EC" id="4.2.1.11"/>
    </reaction>
    <physiologicalReaction direction="left-to-right" evidence="11">
        <dbReference type="Rhea" id="RHEA:10165"/>
    </physiologicalReaction>
</comment>
<evidence type="ECO:0000259" key="17">
    <source>
        <dbReference type="SMART" id="SM01193"/>
    </source>
</evidence>
<dbReference type="Gene3D" id="3.20.20.120">
    <property type="entry name" value="Enolase-like C-terminal domain"/>
    <property type="match status" value="1"/>
</dbReference>
<feature type="binding site" evidence="12 15">
    <location>
        <position position="312"/>
    </location>
    <ligand>
        <name>Mg(2+)</name>
        <dbReference type="ChEBI" id="CHEBI:18420"/>
    </ligand>
</feature>
<dbReference type="Pfam" id="PF03952">
    <property type="entry name" value="Enolase_N"/>
    <property type="match status" value="1"/>
</dbReference>
<dbReference type="GO" id="GO:0000015">
    <property type="term" value="C:phosphopyruvate hydratase complex"/>
    <property type="evidence" value="ECO:0007669"/>
    <property type="project" value="InterPro"/>
</dbReference>
<feature type="binding site" evidence="14">
    <location>
        <position position="388"/>
    </location>
    <ligand>
        <name>substrate</name>
    </ligand>
</feature>
<reference evidence="18 21" key="2">
    <citation type="submission" date="2019-07" db="EMBL/GenBank/DDBJ databases">
        <title>Whole genome shotgun sequence of Enterococcus thailandicus NBRC 101867.</title>
        <authorList>
            <person name="Hosoyama A."/>
            <person name="Uohara A."/>
            <person name="Ohji S."/>
            <person name="Ichikawa N."/>
        </authorList>
    </citation>
    <scope>NUCLEOTIDE SEQUENCE [LARGE SCALE GENOMIC DNA]</scope>
    <source>
        <strain evidence="18 21">NBRC 101867</strain>
    </source>
</reference>
<evidence type="ECO:0000256" key="7">
    <source>
        <dbReference type="ARBA" id="ARBA00022723"/>
    </source>
</evidence>
<dbReference type="InterPro" id="IPR036849">
    <property type="entry name" value="Enolase-like_C_sf"/>
</dbReference>
<feature type="binding site" evidence="14">
    <location>
        <position position="154"/>
    </location>
    <ligand>
        <name>substrate</name>
    </ligand>
</feature>
<organism evidence="19 20">
    <name type="scientific">Enterococcus thailandicus</name>
    <dbReference type="NCBI Taxonomy" id="417368"/>
    <lineage>
        <taxon>Bacteria</taxon>
        <taxon>Bacillati</taxon>
        <taxon>Bacillota</taxon>
        <taxon>Bacilli</taxon>
        <taxon>Lactobacillales</taxon>
        <taxon>Enterococcaceae</taxon>
        <taxon>Enterococcus</taxon>
    </lineage>
</organism>
<dbReference type="FunFam" id="3.30.390.10:FF:000001">
    <property type="entry name" value="Enolase"/>
    <property type="match status" value="1"/>
</dbReference>
<keyword evidence="8 12" id="KW-0460">Magnesium</keyword>
<feature type="binding site" evidence="12">
    <location>
        <position position="366"/>
    </location>
    <ligand>
        <name>(2R)-2-phosphoglycerate</name>
        <dbReference type="ChEBI" id="CHEBI:58289"/>
    </ligand>
</feature>
<comment type="similarity">
    <text evidence="2 12">Belongs to the enolase family.</text>
</comment>
<accession>A0A179ESX3</accession>
<dbReference type="SMART" id="SM01192">
    <property type="entry name" value="Enolase_C"/>
    <property type="match status" value="1"/>
</dbReference>
<reference evidence="19 20" key="1">
    <citation type="submission" date="2016-04" db="EMBL/GenBank/DDBJ databases">
        <title>Draft genome of an Enterococcus thailandicus strain isolated from bovine feces.</title>
        <authorList>
            <person name="Beukers A.G."/>
            <person name="Zaheer R."/>
            <person name="Goji N."/>
            <person name="Cook S.R."/>
            <person name="Amoako K."/>
            <person name="Chaves A.V."/>
            <person name="Ward M.P."/>
            <person name="Mcallister T.A."/>
        </authorList>
    </citation>
    <scope>NUCLEOTIDE SEQUENCE [LARGE SCALE GENOMIC DNA]</scope>
    <source>
        <strain evidence="19 20">F0711D 46</strain>
    </source>
</reference>
<dbReference type="NCBIfam" id="TIGR01060">
    <property type="entry name" value="eno"/>
    <property type="match status" value="1"/>
</dbReference>
<dbReference type="EMBL" id="BJUG01000002">
    <property type="protein sequence ID" value="GEK36324.1"/>
    <property type="molecule type" value="Genomic_DNA"/>
</dbReference>
<dbReference type="EMBL" id="LWMN01000010">
    <property type="protein sequence ID" value="OAQ56331.1"/>
    <property type="molecule type" value="Genomic_DNA"/>
</dbReference>